<feature type="transmembrane region" description="Helical" evidence="1">
    <location>
        <begin position="42"/>
        <end position="62"/>
    </location>
</feature>
<dbReference type="AlphaFoldDB" id="M0N609"/>
<dbReference type="EMBL" id="AOME01000051">
    <property type="protein sequence ID" value="EMA53316.1"/>
    <property type="molecule type" value="Genomic_DNA"/>
</dbReference>
<dbReference type="GO" id="GO:0016780">
    <property type="term" value="F:phosphotransferase activity, for other substituted phosphate groups"/>
    <property type="evidence" value="ECO:0007669"/>
    <property type="project" value="InterPro"/>
</dbReference>
<proteinExistence type="predicted"/>
<keyword evidence="1" id="KW-1133">Transmembrane helix</keyword>
<organism evidence="2 3">
    <name type="scientific">Halococcus salifodinae DSM 8989</name>
    <dbReference type="NCBI Taxonomy" id="1227456"/>
    <lineage>
        <taxon>Archaea</taxon>
        <taxon>Methanobacteriati</taxon>
        <taxon>Methanobacteriota</taxon>
        <taxon>Stenosarchaea group</taxon>
        <taxon>Halobacteria</taxon>
        <taxon>Halobacteriales</taxon>
        <taxon>Halococcaceae</taxon>
        <taxon>Halococcus</taxon>
    </lineage>
</organism>
<evidence type="ECO:0000313" key="3">
    <source>
        <dbReference type="Proteomes" id="UP000011625"/>
    </source>
</evidence>
<dbReference type="STRING" id="1227456.C450_08377"/>
<gene>
    <name evidence="2" type="ORF">C450_08377</name>
</gene>
<sequence>MSEGSGTLGPTVRLRRQWLLAAVCAAVGVVLGWDALREFDMAIARQWVLPTTAVLGFELWFLTRHLDRNRTAEGRLCETLGPANAVTLVRGGLYAAVAGFVFVPPTPAVAWLPGVCYGVGAALDWIDGRIATTIGRVTRLGATLDHAFDTLGFLVAPLVGVVWGRLPVWYLALSFARYVFKAARAGRRHRGRPVYDLPESRARRPLAAGQMAFITLALLPVLPAPTVHVAATLALVPSLAVFARDYLVVSGRLRTDGSP</sequence>
<comment type="caution">
    <text evidence="2">The sequence shown here is derived from an EMBL/GenBank/DDBJ whole genome shotgun (WGS) entry which is preliminary data.</text>
</comment>
<keyword evidence="1" id="KW-0812">Transmembrane</keyword>
<keyword evidence="1" id="KW-0472">Membrane</keyword>
<dbReference type="Pfam" id="PF01066">
    <property type="entry name" value="CDP-OH_P_transf"/>
    <property type="match status" value="1"/>
</dbReference>
<keyword evidence="3" id="KW-1185">Reference proteome</keyword>
<keyword evidence="2" id="KW-0808">Transferase</keyword>
<accession>M0N609</accession>
<dbReference type="OrthoDB" id="331608at2157"/>
<reference evidence="2 3" key="1">
    <citation type="journal article" date="2014" name="PLoS Genet.">
        <title>Phylogenetically driven sequencing of extremely halophilic archaea reveals strategies for static and dynamic osmo-response.</title>
        <authorList>
            <person name="Becker E.A."/>
            <person name="Seitzer P.M."/>
            <person name="Tritt A."/>
            <person name="Larsen D."/>
            <person name="Krusor M."/>
            <person name="Yao A.I."/>
            <person name="Wu D."/>
            <person name="Madern D."/>
            <person name="Eisen J.A."/>
            <person name="Darling A.E."/>
            <person name="Facciotti M.T."/>
        </authorList>
    </citation>
    <scope>NUCLEOTIDE SEQUENCE [LARGE SCALE GENOMIC DNA]</scope>
    <source>
        <strain evidence="2 3">DSM 8989</strain>
    </source>
</reference>
<dbReference type="InterPro" id="IPR043130">
    <property type="entry name" value="CDP-OH_PTrfase_TM_dom"/>
</dbReference>
<dbReference type="InterPro" id="IPR000462">
    <property type="entry name" value="CDP-OH_P_trans"/>
</dbReference>
<name>M0N609_9EURY</name>
<feature type="transmembrane region" description="Helical" evidence="1">
    <location>
        <begin position="18"/>
        <end position="36"/>
    </location>
</feature>
<evidence type="ECO:0000313" key="2">
    <source>
        <dbReference type="EMBL" id="EMA53316.1"/>
    </source>
</evidence>
<dbReference type="RefSeq" id="WP_005042474.1">
    <property type="nucleotide sequence ID" value="NZ_AOME01000051.1"/>
</dbReference>
<dbReference type="PATRIC" id="fig|1227456.3.peg.1686"/>
<dbReference type="Gene3D" id="1.20.120.1760">
    <property type="match status" value="1"/>
</dbReference>
<dbReference type="GO" id="GO:0008654">
    <property type="term" value="P:phospholipid biosynthetic process"/>
    <property type="evidence" value="ECO:0007669"/>
    <property type="project" value="InterPro"/>
</dbReference>
<dbReference type="GO" id="GO:0016020">
    <property type="term" value="C:membrane"/>
    <property type="evidence" value="ECO:0007669"/>
    <property type="project" value="InterPro"/>
</dbReference>
<evidence type="ECO:0000256" key="1">
    <source>
        <dbReference type="SAM" id="Phobius"/>
    </source>
</evidence>
<feature type="transmembrane region" description="Helical" evidence="1">
    <location>
        <begin position="147"/>
        <end position="163"/>
    </location>
</feature>
<dbReference type="Proteomes" id="UP000011625">
    <property type="component" value="Unassembled WGS sequence"/>
</dbReference>
<protein>
    <submittedName>
        <fullName evidence="2">CDP-alcohol phosphatidyltransferase</fullName>
    </submittedName>
</protein>